<keyword evidence="5 11" id="KW-0436">Ligase</keyword>
<sequence>MSKDLLFELGCEELPSASVLPLAEELANHLSSSLDKAQLNYTEIKYFAAPRRLAVRIKNLQTQQPQKTITRKGPALKAAYDEQGCPTAALLGFARSCGVAIEKLSTVKTDKGDWIVYESVQEGEKTEQLIPALIDQALASLPITRPMRWGEAEIEFVRPVHWAVLLYGDTVISAEILGVTTDRKSRGHRFHHASEITVSSPSTYEMQLRETYVIADFASRREEIVKQVNELAETKKAVPVMSRELLDEVTSIVEWPKALLAGFDDAFLDVPPEALIASMQSHQKCFALKNQEGQLLPCFITVANIESKDVKEVVVGNEKVMHARLSDAAFFFHQDKKKPLNSYMDMTAQVVFQNRLGSLQDKTNRIQALMSQWIHSLALSPEQVESAARLSKCDLMTGMVGEFPELQGLMGYYYALNDKEDRAVAVALKEQYLPRFSGDELPETPLGLALSLADRLDTMAGIFAIGQKPSGVKDPFKLRRHAFAIVRLLQSTPAKLKLSSLIHDAAQGYIGRLDIPDELVTDIKNFILDRLQSHYQLQGVTSDLIHAVLACQNEWLYDTDQRLQALKSFVALPEAASLSAACKRVNNILQDVPVSEDTVSKTGIFEDIHFTEEAEMELYRQIIFIEKEIEPWYVAGNYMKILERLAGLRKSVDDFFDKVMVMVDDEVIRTNRLKLLSRLQRLLMGVADISLLQLPAGS</sequence>
<evidence type="ECO:0000256" key="5">
    <source>
        <dbReference type="ARBA" id="ARBA00022598"/>
    </source>
</evidence>
<comment type="subunit">
    <text evidence="3 11">Tetramer of two alpha and two beta subunits.</text>
</comment>
<dbReference type="AlphaFoldDB" id="A0AAX1EF23"/>
<dbReference type="GO" id="GO:0005829">
    <property type="term" value="C:cytosol"/>
    <property type="evidence" value="ECO:0007669"/>
    <property type="project" value="TreeGrafter"/>
</dbReference>
<name>A0AAX1EF23_9GAMM</name>
<protein>
    <recommendedName>
        <fullName evidence="11">Glycine--tRNA ligase beta subunit</fullName>
        <ecNumber evidence="11">6.1.1.14</ecNumber>
    </recommendedName>
    <alternativeName>
        <fullName evidence="11">Glycyl-tRNA synthetase beta subunit</fullName>
        <shortName evidence="11">GlyRS</shortName>
    </alternativeName>
</protein>
<evidence type="ECO:0000259" key="12">
    <source>
        <dbReference type="Pfam" id="PF05746"/>
    </source>
</evidence>
<dbReference type="SUPFAM" id="SSF109604">
    <property type="entry name" value="HD-domain/PDEase-like"/>
    <property type="match status" value="1"/>
</dbReference>
<keyword evidence="8 11" id="KW-0648">Protein biosynthesis</keyword>
<keyword evidence="6 11" id="KW-0547">Nucleotide-binding</keyword>
<evidence type="ECO:0000256" key="6">
    <source>
        <dbReference type="ARBA" id="ARBA00022741"/>
    </source>
</evidence>
<dbReference type="PROSITE" id="PS50861">
    <property type="entry name" value="AA_TRNA_LIGASE_II_GLYAB"/>
    <property type="match status" value="1"/>
</dbReference>
<evidence type="ECO:0000256" key="3">
    <source>
        <dbReference type="ARBA" id="ARBA00011209"/>
    </source>
</evidence>
<dbReference type="InterPro" id="IPR006194">
    <property type="entry name" value="Gly-tRNA-synth_heterodimer"/>
</dbReference>
<comment type="subcellular location">
    <subcellularLocation>
        <location evidence="1 11">Cytoplasm</location>
    </subcellularLocation>
</comment>
<keyword evidence="7 11" id="KW-0067">ATP-binding</keyword>
<reference evidence="13 14" key="1">
    <citation type="submission" date="2019-03" db="EMBL/GenBank/DDBJ databases">
        <title>Diverse conjugative elements silence natural transformation in Legionella species.</title>
        <authorList>
            <person name="Durieux I."/>
            <person name="Ginevra C."/>
            <person name="Attaiech L."/>
            <person name="Picq K."/>
            <person name="Juan P.A."/>
            <person name="Jarraud S."/>
            <person name="Charpentier X."/>
        </authorList>
    </citation>
    <scope>NUCLEOTIDE SEQUENCE [LARGE SCALE GENOMIC DNA]</scope>
    <source>
        <strain evidence="13 14">HL-0427-4011</strain>
    </source>
</reference>
<evidence type="ECO:0000256" key="7">
    <source>
        <dbReference type="ARBA" id="ARBA00022840"/>
    </source>
</evidence>
<dbReference type="Pfam" id="PF05746">
    <property type="entry name" value="DALR_1"/>
    <property type="match status" value="1"/>
</dbReference>
<dbReference type="GO" id="GO:0005524">
    <property type="term" value="F:ATP binding"/>
    <property type="evidence" value="ECO:0007669"/>
    <property type="project" value="UniProtKB-UniRule"/>
</dbReference>
<evidence type="ECO:0000256" key="1">
    <source>
        <dbReference type="ARBA" id="ARBA00004496"/>
    </source>
</evidence>
<keyword evidence="9 11" id="KW-0030">Aminoacyl-tRNA synthetase</keyword>
<dbReference type="PANTHER" id="PTHR30075:SF2">
    <property type="entry name" value="GLYCINE--TRNA LIGASE, CHLOROPLASTIC_MITOCHONDRIAL 2"/>
    <property type="match status" value="1"/>
</dbReference>
<proteinExistence type="inferred from homology"/>
<dbReference type="PRINTS" id="PR01045">
    <property type="entry name" value="TRNASYNTHGB"/>
</dbReference>
<dbReference type="InterPro" id="IPR015944">
    <property type="entry name" value="Gly-tRNA-synth_bsu"/>
</dbReference>
<evidence type="ECO:0000256" key="4">
    <source>
        <dbReference type="ARBA" id="ARBA00022490"/>
    </source>
</evidence>
<evidence type="ECO:0000256" key="9">
    <source>
        <dbReference type="ARBA" id="ARBA00023146"/>
    </source>
</evidence>
<evidence type="ECO:0000313" key="14">
    <source>
        <dbReference type="Proteomes" id="UP000295517"/>
    </source>
</evidence>
<comment type="similarity">
    <text evidence="2 11">Belongs to the class-II aminoacyl-tRNA synthetase family.</text>
</comment>
<comment type="catalytic activity">
    <reaction evidence="10 11">
        <text>tRNA(Gly) + glycine + ATP = glycyl-tRNA(Gly) + AMP + diphosphate</text>
        <dbReference type="Rhea" id="RHEA:16013"/>
        <dbReference type="Rhea" id="RHEA-COMP:9664"/>
        <dbReference type="Rhea" id="RHEA-COMP:9683"/>
        <dbReference type="ChEBI" id="CHEBI:30616"/>
        <dbReference type="ChEBI" id="CHEBI:33019"/>
        <dbReference type="ChEBI" id="CHEBI:57305"/>
        <dbReference type="ChEBI" id="CHEBI:78442"/>
        <dbReference type="ChEBI" id="CHEBI:78522"/>
        <dbReference type="ChEBI" id="CHEBI:456215"/>
        <dbReference type="EC" id="6.1.1.14"/>
    </reaction>
</comment>
<evidence type="ECO:0000256" key="11">
    <source>
        <dbReference type="HAMAP-Rule" id="MF_00255"/>
    </source>
</evidence>
<dbReference type="EC" id="6.1.1.14" evidence="11"/>
<dbReference type="EMBL" id="CP038254">
    <property type="protein sequence ID" value="QBR83703.1"/>
    <property type="molecule type" value="Genomic_DNA"/>
</dbReference>
<dbReference type="HAMAP" id="MF_00255">
    <property type="entry name" value="Gly_tRNA_synth_beta"/>
    <property type="match status" value="1"/>
</dbReference>
<evidence type="ECO:0000256" key="8">
    <source>
        <dbReference type="ARBA" id="ARBA00022917"/>
    </source>
</evidence>
<dbReference type="RefSeq" id="WP_135060037.1">
    <property type="nucleotide sequence ID" value="NZ_CP038254.1"/>
</dbReference>
<dbReference type="GO" id="GO:0004820">
    <property type="term" value="F:glycine-tRNA ligase activity"/>
    <property type="evidence" value="ECO:0007669"/>
    <property type="project" value="UniProtKB-UniRule"/>
</dbReference>
<dbReference type="NCBIfam" id="TIGR00211">
    <property type="entry name" value="glyS"/>
    <property type="match status" value="1"/>
</dbReference>
<dbReference type="InterPro" id="IPR008909">
    <property type="entry name" value="DALR_anticod-bd"/>
</dbReference>
<dbReference type="GO" id="GO:0004814">
    <property type="term" value="F:arginine-tRNA ligase activity"/>
    <property type="evidence" value="ECO:0007669"/>
    <property type="project" value="InterPro"/>
</dbReference>
<accession>A0AAX1EF23</accession>
<keyword evidence="4 11" id="KW-0963">Cytoplasm</keyword>
<feature type="domain" description="DALR anticodon binding" evidence="12">
    <location>
        <begin position="580"/>
        <end position="683"/>
    </location>
</feature>
<organism evidence="13 14">
    <name type="scientific">Legionella israelensis</name>
    <dbReference type="NCBI Taxonomy" id="454"/>
    <lineage>
        <taxon>Bacteria</taxon>
        <taxon>Pseudomonadati</taxon>
        <taxon>Pseudomonadota</taxon>
        <taxon>Gammaproteobacteria</taxon>
        <taxon>Legionellales</taxon>
        <taxon>Legionellaceae</taxon>
        <taxon>Legionella</taxon>
    </lineage>
</organism>
<dbReference type="GO" id="GO:0006420">
    <property type="term" value="P:arginyl-tRNA aminoacylation"/>
    <property type="evidence" value="ECO:0007669"/>
    <property type="project" value="InterPro"/>
</dbReference>
<dbReference type="PANTHER" id="PTHR30075">
    <property type="entry name" value="GLYCYL-TRNA SYNTHETASE"/>
    <property type="match status" value="1"/>
</dbReference>
<dbReference type="Proteomes" id="UP000295517">
    <property type="component" value="Chromosome"/>
</dbReference>
<dbReference type="Pfam" id="PF02092">
    <property type="entry name" value="tRNA_synt_2f"/>
    <property type="match status" value="1"/>
</dbReference>
<evidence type="ECO:0000313" key="13">
    <source>
        <dbReference type="EMBL" id="QBR83703.1"/>
    </source>
</evidence>
<evidence type="ECO:0000256" key="10">
    <source>
        <dbReference type="ARBA" id="ARBA00047937"/>
    </source>
</evidence>
<dbReference type="GO" id="GO:0006426">
    <property type="term" value="P:glycyl-tRNA aminoacylation"/>
    <property type="evidence" value="ECO:0007669"/>
    <property type="project" value="UniProtKB-UniRule"/>
</dbReference>
<evidence type="ECO:0000256" key="2">
    <source>
        <dbReference type="ARBA" id="ARBA00008226"/>
    </source>
</evidence>
<gene>
    <name evidence="11" type="primary">glyS</name>
    <name evidence="13" type="ORF">E3983_04645</name>
</gene>